<organism evidence="3 4">
    <name type="scientific">Eiseniibacteriota bacterium</name>
    <dbReference type="NCBI Taxonomy" id="2212470"/>
    <lineage>
        <taxon>Bacteria</taxon>
        <taxon>Candidatus Eiseniibacteriota</taxon>
    </lineage>
</organism>
<gene>
    <name evidence="3" type="primary">pilO</name>
    <name evidence="3" type="ORF">FJY75_04015</name>
</gene>
<evidence type="ECO:0000313" key="3">
    <source>
        <dbReference type="EMBL" id="MBM3316999.1"/>
    </source>
</evidence>
<keyword evidence="2" id="KW-0472">Membrane</keyword>
<keyword evidence="2" id="KW-1133">Transmembrane helix</keyword>
<name>A0A937X9K3_UNCEI</name>
<reference evidence="3" key="1">
    <citation type="submission" date="2019-03" db="EMBL/GenBank/DDBJ databases">
        <title>Lake Tanganyika Metagenome-Assembled Genomes (MAGs).</title>
        <authorList>
            <person name="Tran P."/>
        </authorList>
    </citation>
    <scope>NUCLEOTIDE SEQUENCE</scope>
    <source>
        <strain evidence="3">M_DeepCast_400m_m2_100</strain>
    </source>
</reference>
<dbReference type="GO" id="GO:0043683">
    <property type="term" value="P:type IV pilus assembly"/>
    <property type="evidence" value="ECO:0007669"/>
    <property type="project" value="InterPro"/>
</dbReference>
<protein>
    <submittedName>
        <fullName evidence="3">Type 4a pilus biogenesis protein PilO</fullName>
    </submittedName>
</protein>
<dbReference type="InterPro" id="IPR014717">
    <property type="entry name" value="Transl_elong_EF1B/ribsomal_bS6"/>
</dbReference>
<dbReference type="PANTHER" id="PTHR39555:SF1">
    <property type="entry name" value="TYPE IV PILUS INNER MEMBRANE COMPONENT PILO"/>
    <property type="match status" value="1"/>
</dbReference>
<dbReference type="GO" id="GO:0043107">
    <property type="term" value="P:type IV pilus-dependent motility"/>
    <property type="evidence" value="ECO:0007669"/>
    <property type="project" value="InterPro"/>
</dbReference>
<dbReference type="Gene3D" id="3.30.70.60">
    <property type="match status" value="1"/>
</dbReference>
<comment type="caution">
    <text evidence="3">The sequence shown here is derived from an EMBL/GenBank/DDBJ whole genome shotgun (WGS) entry which is preliminary data.</text>
</comment>
<dbReference type="AlphaFoldDB" id="A0A937X9K3"/>
<feature type="transmembrane region" description="Helical" evidence="2">
    <location>
        <begin position="12"/>
        <end position="31"/>
    </location>
</feature>
<accession>A0A937X9K3</accession>
<feature type="region of interest" description="Disordered" evidence="1">
    <location>
        <begin position="189"/>
        <end position="232"/>
    </location>
</feature>
<evidence type="ECO:0000313" key="4">
    <source>
        <dbReference type="Proteomes" id="UP000748308"/>
    </source>
</evidence>
<proteinExistence type="predicted"/>
<dbReference type="Pfam" id="PF04350">
    <property type="entry name" value="PilO"/>
    <property type="match status" value="1"/>
</dbReference>
<keyword evidence="2" id="KW-0812">Transmembrane</keyword>
<dbReference type="PANTHER" id="PTHR39555">
    <property type="entry name" value="FIMBRIAL ASSEMBLY PROTEIN PILO-LIKE PROTEIN-RELATED"/>
    <property type="match status" value="1"/>
</dbReference>
<evidence type="ECO:0000256" key="2">
    <source>
        <dbReference type="SAM" id="Phobius"/>
    </source>
</evidence>
<sequence>MDLHDQKTARMILIGLCAVGLFSVYFGTKLLPITYRARAARIGELRERQGVLEAELQRARGTVARLGALEVELAQAEARWERARKLLPEESQIAELLRDVTRRGQKCGVDFVLFKPMPPAPQQEFTERPVEIKVEGGYHQIARFLSEISRMERIVHVRDLDVEQAARHDDEEGAPAGARLIASAYVLGGQAAPAPPPAQGAPGGGGTRVAAGAPAERVQGRAGSPAQGGSDE</sequence>
<evidence type="ECO:0000256" key="1">
    <source>
        <dbReference type="SAM" id="MobiDB-lite"/>
    </source>
</evidence>
<dbReference type="Proteomes" id="UP000748308">
    <property type="component" value="Unassembled WGS sequence"/>
</dbReference>
<dbReference type="EMBL" id="VGIY01000064">
    <property type="protein sequence ID" value="MBM3316999.1"/>
    <property type="molecule type" value="Genomic_DNA"/>
</dbReference>
<dbReference type="InterPro" id="IPR007445">
    <property type="entry name" value="PilO"/>
</dbReference>